<reference evidence="6" key="1">
    <citation type="journal article" date="2020" name="Stud. Mycol.">
        <title>101 Dothideomycetes genomes: a test case for predicting lifestyles and emergence of pathogens.</title>
        <authorList>
            <person name="Haridas S."/>
            <person name="Albert R."/>
            <person name="Binder M."/>
            <person name="Bloem J."/>
            <person name="Labutti K."/>
            <person name="Salamov A."/>
            <person name="Andreopoulos B."/>
            <person name="Baker S."/>
            <person name="Barry K."/>
            <person name="Bills G."/>
            <person name="Bluhm B."/>
            <person name="Cannon C."/>
            <person name="Castanera R."/>
            <person name="Culley D."/>
            <person name="Daum C."/>
            <person name="Ezra D."/>
            <person name="Gonzalez J."/>
            <person name="Henrissat B."/>
            <person name="Kuo A."/>
            <person name="Liang C."/>
            <person name="Lipzen A."/>
            <person name="Lutzoni F."/>
            <person name="Magnuson J."/>
            <person name="Mondo S."/>
            <person name="Nolan M."/>
            <person name="Ohm R."/>
            <person name="Pangilinan J."/>
            <person name="Park H.-J."/>
            <person name="Ramirez L."/>
            <person name="Alfaro M."/>
            <person name="Sun H."/>
            <person name="Tritt A."/>
            <person name="Yoshinaga Y."/>
            <person name="Zwiers L.-H."/>
            <person name="Turgeon B."/>
            <person name="Goodwin S."/>
            <person name="Spatafora J."/>
            <person name="Crous P."/>
            <person name="Grigoriev I."/>
        </authorList>
    </citation>
    <scope>NUCLEOTIDE SEQUENCE</scope>
    <source>
        <strain evidence="6">CBS 183.55</strain>
    </source>
</reference>
<dbReference type="GeneID" id="54349676"/>
<keyword evidence="7" id="KW-1185">Reference proteome</keyword>
<dbReference type="Pfam" id="PF12411">
    <property type="entry name" value="Choline_sulf_C"/>
    <property type="match status" value="1"/>
</dbReference>
<dbReference type="GO" id="GO:0015024">
    <property type="term" value="F:glucuronate-2-sulfatase activity"/>
    <property type="evidence" value="ECO:0007669"/>
    <property type="project" value="TreeGrafter"/>
</dbReference>
<organism evidence="6 7">
    <name type="scientific">Didymella exigua CBS 183.55</name>
    <dbReference type="NCBI Taxonomy" id="1150837"/>
    <lineage>
        <taxon>Eukaryota</taxon>
        <taxon>Fungi</taxon>
        <taxon>Dikarya</taxon>
        <taxon>Ascomycota</taxon>
        <taxon>Pezizomycotina</taxon>
        <taxon>Dothideomycetes</taxon>
        <taxon>Pleosporomycetidae</taxon>
        <taxon>Pleosporales</taxon>
        <taxon>Pleosporineae</taxon>
        <taxon>Didymellaceae</taxon>
        <taxon>Didymella</taxon>
    </lineage>
</organism>
<dbReference type="GO" id="GO:0004065">
    <property type="term" value="F:arylsulfatase activity"/>
    <property type="evidence" value="ECO:0007669"/>
    <property type="project" value="TreeGrafter"/>
</dbReference>
<proteinExistence type="inferred from homology"/>
<feature type="compositionally biased region" description="Polar residues" evidence="3">
    <location>
        <begin position="28"/>
        <end position="45"/>
    </location>
</feature>
<evidence type="ECO:0000256" key="1">
    <source>
        <dbReference type="ARBA" id="ARBA00008779"/>
    </source>
</evidence>
<comment type="similarity">
    <text evidence="1">Belongs to the sulfatase family.</text>
</comment>
<dbReference type="PANTHER" id="PTHR46615">
    <property type="entry name" value="ARYLSULFATASE K"/>
    <property type="match status" value="1"/>
</dbReference>
<dbReference type="OrthoDB" id="96314at2759"/>
<dbReference type="AlphaFoldDB" id="A0A6A5RRV6"/>
<name>A0A6A5RRV6_9PLEO</name>
<dbReference type="RefSeq" id="XP_033450328.1">
    <property type="nucleotide sequence ID" value="XM_033592008.1"/>
</dbReference>
<dbReference type="CDD" id="cd16032">
    <property type="entry name" value="choline-sulfatase"/>
    <property type="match status" value="1"/>
</dbReference>
<dbReference type="Gene3D" id="3.40.720.10">
    <property type="entry name" value="Alkaline Phosphatase, subunit A"/>
    <property type="match status" value="1"/>
</dbReference>
<dbReference type="Proteomes" id="UP000800082">
    <property type="component" value="Unassembled WGS sequence"/>
</dbReference>
<dbReference type="InterPro" id="IPR051849">
    <property type="entry name" value="GAG-degrading_sulfatase"/>
</dbReference>
<feature type="domain" description="Choline sulfatase enzyme C-terminal" evidence="5">
    <location>
        <begin position="546"/>
        <end position="597"/>
    </location>
</feature>
<dbReference type="PANTHER" id="PTHR46615:SF1">
    <property type="entry name" value="ARYLSULFATASE K"/>
    <property type="match status" value="1"/>
</dbReference>
<feature type="region of interest" description="Disordered" evidence="3">
    <location>
        <begin position="28"/>
        <end position="70"/>
    </location>
</feature>
<evidence type="ECO:0000313" key="6">
    <source>
        <dbReference type="EMBL" id="KAF1930080.1"/>
    </source>
</evidence>
<evidence type="ECO:0000256" key="2">
    <source>
        <dbReference type="ARBA" id="ARBA00022801"/>
    </source>
</evidence>
<dbReference type="SUPFAM" id="SSF53649">
    <property type="entry name" value="Alkaline phosphatase-like"/>
    <property type="match status" value="1"/>
</dbReference>
<sequence>MAPSAVHSESPAAYSHPLKQARHGLPSLESQMSTDGHNPVNSFANGNGHVDGNNGIHKINGHEPRPQNSTDVVTSQFLLEQSQKIASGGGSGSSKQPNILYIMADQMTAPLLKMNNPNSVIKTPNLDKLAETGVVFSSAYCNSPLCAPSRFTMCTGQLPSKIGGYDNASILAPEVPTYAHYLRAEGYETALAGKMHFIGPDQLHGFEHRLTTDIYPADLGWSVNWDKPEERQEWFHNMSSVMQAGPTVRTNQLDYDEEVMFKSSQFLHEYVREPAETRRPFALTVSLTHPHDPYAMLRKYWDLYEDVDIPLPENEIPQEQQDPHSQRIMKCIDLWNNPCPDEAKLRARRAYFAECSFVDDQVGKLVQILRDSYLDQDTVIVFSGDHGDMLGDRGLWYKMSWFENSARVPMLINYPSKFKPKRVTESVSTMDLLPTFIDLAGGDASAILPIDGDSLYDYLVSDKPGKDEVFGEYMGESTVTPTYMIRRHQWKYTCSLVDPPQLFDLVSDPKELNNLAVSDKPHHQEVLDKFDAEARAKWDFQQIHLDALKSQRYRRTCWKALQLGRKEHWDYEPPASGRDKFIRSHIPLDDLELRARFPVVDQLGREQSATASHHGLAGARGE</sequence>
<keyword evidence="2" id="KW-0378">Hydrolase</keyword>
<dbReference type="EMBL" id="ML978964">
    <property type="protein sequence ID" value="KAF1930080.1"/>
    <property type="molecule type" value="Genomic_DNA"/>
</dbReference>
<feature type="domain" description="Sulfatase N-terminal" evidence="4">
    <location>
        <begin position="97"/>
        <end position="441"/>
    </location>
</feature>
<evidence type="ECO:0000313" key="7">
    <source>
        <dbReference type="Proteomes" id="UP000800082"/>
    </source>
</evidence>
<dbReference type="InterPro" id="IPR025863">
    <property type="entry name" value="Choline_sulf_C_dom"/>
</dbReference>
<evidence type="ECO:0000259" key="5">
    <source>
        <dbReference type="Pfam" id="PF12411"/>
    </source>
</evidence>
<evidence type="ECO:0000256" key="3">
    <source>
        <dbReference type="SAM" id="MobiDB-lite"/>
    </source>
</evidence>
<protein>
    <submittedName>
        <fullName evidence="6">Choline-sulfatase</fullName>
    </submittedName>
</protein>
<dbReference type="InterPro" id="IPR017850">
    <property type="entry name" value="Alkaline_phosphatase_core_sf"/>
</dbReference>
<evidence type="ECO:0000259" key="4">
    <source>
        <dbReference type="Pfam" id="PF00884"/>
    </source>
</evidence>
<accession>A0A6A5RRV6</accession>
<gene>
    <name evidence="6" type="ORF">M421DRAFT_419110</name>
</gene>
<dbReference type="InterPro" id="IPR017785">
    <property type="entry name" value="Choline-sulfatase"/>
</dbReference>
<dbReference type="FunFam" id="3.40.720.10:FF:000032">
    <property type="entry name" value="Choline sulfatase"/>
    <property type="match status" value="1"/>
</dbReference>
<dbReference type="InterPro" id="IPR000917">
    <property type="entry name" value="Sulfatase_N"/>
</dbReference>
<dbReference type="Pfam" id="PF00884">
    <property type="entry name" value="Sulfatase"/>
    <property type="match status" value="1"/>
</dbReference>
<dbReference type="InterPro" id="IPR024607">
    <property type="entry name" value="Sulfatase_CS"/>
</dbReference>
<dbReference type="NCBIfam" id="TIGR03417">
    <property type="entry name" value="chol_sulfatase"/>
    <property type="match status" value="1"/>
</dbReference>
<dbReference type="PROSITE" id="PS00149">
    <property type="entry name" value="SULFATASE_2"/>
    <property type="match status" value="1"/>
</dbReference>